<feature type="transmembrane region" description="Helical" evidence="8">
    <location>
        <begin position="50"/>
        <end position="76"/>
    </location>
</feature>
<evidence type="ECO:0000256" key="7">
    <source>
        <dbReference type="ARBA" id="ARBA00023014"/>
    </source>
</evidence>
<keyword evidence="6" id="KW-0408">Iron</keyword>
<dbReference type="PANTHER" id="PTHR30176">
    <property type="entry name" value="FERREDOXIN-TYPE PROTEIN NAPH"/>
    <property type="match status" value="1"/>
</dbReference>
<name>A0ABT7HQ25_9BACT</name>
<evidence type="ECO:0000256" key="5">
    <source>
        <dbReference type="ARBA" id="ARBA00022982"/>
    </source>
</evidence>
<proteinExistence type="predicted"/>
<dbReference type="InterPro" id="IPR011886">
    <property type="entry name" value="NapH_MauN"/>
</dbReference>
<evidence type="ECO:0000256" key="8">
    <source>
        <dbReference type="SAM" id="Phobius"/>
    </source>
</evidence>
<reference evidence="10" key="1">
    <citation type="submission" date="2022-08" db="EMBL/GenBank/DDBJ databases">
        <authorList>
            <person name="Wang H."/>
        </authorList>
    </citation>
    <scope>NUCLEOTIDE SEQUENCE</scope>
    <source>
        <strain evidence="10">PS10</strain>
    </source>
</reference>
<dbReference type="PROSITE" id="PS51379">
    <property type="entry name" value="4FE4S_FER_2"/>
    <property type="match status" value="2"/>
</dbReference>
<feature type="domain" description="4Fe-4S ferredoxin-type" evidence="9">
    <location>
        <begin position="228"/>
        <end position="257"/>
    </location>
</feature>
<comment type="caution">
    <text evidence="10">The sequence shown here is derived from an EMBL/GenBank/DDBJ whole genome shotgun (WGS) entry which is preliminary data.</text>
</comment>
<keyword evidence="8" id="KW-0812">Transmembrane</keyword>
<accession>A0ABT7HQ25</accession>
<keyword evidence="8" id="KW-1133">Transmembrane helix</keyword>
<dbReference type="Pfam" id="PF12801">
    <property type="entry name" value="Fer4_5"/>
    <property type="match status" value="2"/>
</dbReference>
<keyword evidence="3" id="KW-0479">Metal-binding</keyword>
<evidence type="ECO:0000313" key="10">
    <source>
        <dbReference type="EMBL" id="MDL0088993.1"/>
    </source>
</evidence>
<organism evidence="10 11">
    <name type="scientific">Campylobacter gastrosuis</name>
    <dbReference type="NCBI Taxonomy" id="2974576"/>
    <lineage>
        <taxon>Bacteria</taxon>
        <taxon>Pseudomonadati</taxon>
        <taxon>Campylobacterota</taxon>
        <taxon>Epsilonproteobacteria</taxon>
        <taxon>Campylobacterales</taxon>
        <taxon>Campylobacteraceae</taxon>
        <taxon>Campylobacter</taxon>
    </lineage>
</organism>
<feature type="transmembrane region" description="Helical" evidence="8">
    <location>
        <begin position="120"/>
        <end position="138"/>
    </location>
</feature>
<dbReference type="InterPro" id="IPR017896">
    <property type="entry name" value="4Fe4S_Fe-S-bd"/>
</dbReference>
<dbReference type="EMBL" id="JANURM010000006">
    <property type="protein sequence ID" value="MDL0088993.1"/>
    <property type="molecule type" value="Genomic_DNA"/>
</dbReference>
<evidence type="ECO:0000313" key="11">
    <source>
        <dbReference type="Proteomes" id="UP001173801"/>
    </source>
</evidence>
<dbReference type="Pfam" id="PF13237">
    <property type="entry name" value="Fer4_10"/>
    <property type="match status" value="1"/>
</dbReference>
<keyword evidence="4" id="KW-0677">Repeat</keyword>
<evidence type="ECO:0000256" key="3">
    <source>
        <dbReference type="ARBA" id="ARBA00022723"/>
    </source>
</evidence>
<dbReference type="NCBIfam" id="NF007013">
    <property type="entry name" value="PRK09477.1"/>
    <property type="match status" value="1"/>
</dbReference>
<evidence type="ECO:0000256" key="2">
    <source>
        <dbReference type="ARBA" id="ARBA00022485"/>
    </source>
</evidence>
<gene>
    <name evidence="10" type="primary">napH</name>
    <name evidence="10" type="ORF">NYG85_06345</name>
</gene>
<evidence type="ECO:0000256" key="1">
    <source>
        <dbReference type="ARBA" id="ARBA00022448"/>
    </source>
</evidence>
<evidence type="ECO:0000256" key="4">
    <source>
        <dbReference type="ARBA" id="ARBA00022737"/>
    </source>
</evidence>
<dbReference type="SUPFAM" id="SSF54862">
    <property type="entry name" value="4Fe-4S ferredoxins"/>
    <property type="match status" value="1"/>
</dbReference>
<keyword evidence="8" id="KW-0472">Membrane</keyword>
<evidence type="ECO:0000256" key="6">
    <source>
        <dbReference type="ARBA" id="ARBA00023004"/>
    </source>
</evidence>
<keyword evidence="1" id="KW-0813">Transport</keyword>
<evidence type="ECO:0000259" key="9">
    <source>
        <dbReference type="PROSITE" id="PS51379"/>
    </source>
</evidence>
<keyword evidence="5" id="KW-0249">Electron transport</keyword>
<dbReference type="PANTHER" id="PTHR30176:SF3">
    <property type="entry name" value="FERREDOXIN-TYPE PROTEIN NAPH"/>
    <property type="match status" value="1"/>
</dbReference>
<sequence>MKIVILRRLTQLTILSLFVLGNFYGVKILLGDFSASTLFGVHLADPFAVIQLLLAGFSLGANAIFGAFIVAIFYALIAPRAFCGWVCPVNFLSELAFNLRAKFGSTNQKRVLNLSKNARYYLLAFSLIFSAIFGFAAFESVSQVGLLVRSIVFLQGSFFGIVLCILVFEIFIFSRGICSHICPLGAFYAIISKFSLIRISHNFQNCTKCNKCKVVCPENQVLDMIAKRNDFVRNSECISCGRCIDVCDDDALNFNIIRRKQ</sequence>
<dbReference type="Gene3D" id="3.30.70.20">
    <property type="match status" value="1"/>
</dbReference>
<feature type="transmembrane region" description="Helical" evidence="8">
    <location>
        <begin position="150"/>
        <end position="173"/>
    </location>
</feature>
<feature type="domain" description="4Fe-4S ferredoxin-type" evidence="9">
    <location>
        <begin position="197"/>
        <end position="227"/>
    </location>
</feature>
<dbReference type="InterPro" id="IPR051684">
    <property type="entry name" value="Electron_Trans/Redox"/>
</dbReference>
<reference evidence="10" key="2">
    <citation type="journal article" date="2023" name="Microorganisms">
        <title>Isolation and Genomic Characteristics of Cat-Borne Campylobacter felis sp. nov. and Sheep-Borne Campylobacter ovis sp. nov.</title>
        <authorList>
            <person name="Wang H."/>
            <person name="Li Y."/>
            <person name="Gu Y."/>
            <person name="Zhou G."/>
            <person name="Chen X."/>
            <person name="Zhang X."/>
            <person name="Shao Z."/>
            <person name="Zhang J."/>
            <person name="Zhang M."/>
        </authorList>
    </citation>
    <scope>NUCLEOTIDE SEQUENCE</scope>
    <source>
        <strain evidence="10">PS10</strain>
    </source>
</reference>
<protein>
    <submittedName>
        <fullName evidence="10">Quinol dehydrogenase ferredoxin subunit NapH</fullName>
    </submittedName>
</protein>
<feature type="transmembrane region" description="Helical" evidence="8">
    <location>
        <begin position="12"/>
        <end position="30"/>
    </location>
</feature>
<keyword evidence="11" id="KW-1185">Reference proteome</keyword>
<dbReference type="Proteomes" id="UP001173801">
    <property type="component" value="Unassembled WGS sequence"/>
</dbReference>
<dbReference type="NCBIfam" id="TIGR02163">
    <property type="entry name" value="napH"/>
    <property type="match status" value="1"/>
</dbReference>
<keyword evidence="7" id="KW-0411">Iron-sulfur</keyword>
<keyword evidence="2" id="KW-0004">4Fe-4S</keyword>
<dbReference type="RefSeq" id="WP_284937651.1">
    <property type="nucleotide sequence ID" value="NZ_JANURM010000006.1"/>
</dbReference>